<comment type="caution">
    <text evidence="7">The sequence shown here is derived from an EMBL/GenBank/DDBJ whole genome shotgun (WGS) entry which is preliminary data.</text>
</comment>
<organism evidence="7">
    <name type="scientific">marine sediment metagenome</name>
    <dbReference type="NCBI Taxonomy" id="412755"/>
    <lineage>
        <taxon>unclassified sequences</taxon>
        <taxon>metagenomes</taxon>
        <taxon>ecological metagenomes</taxon>
    </lineage>
</organism>
<comment type="pathway">
    <text evidence="1">One-carbon metabolism; tetrahydrofolate interconversion.</text>
</comment>
<dbReference type="InterPro" id="IPR000559">
    <property type="entry name" value="Formate_THF_ligase"/>
</dbReference>
<dbReference type="Pfam" id="PF01268">
    <property type="entry name" value="FTHFS"/>
    <property type="match status" value="1"/>
</dbReference>
<evidence type="ECO:0000256" key="5">
    <source>
        <dbReference type="ARBA" id="ARBA00022741"/>
    </source>
</evidence>
<keyword evidence="5" id="KW-0547">Nucleotide-binding</keyword>
<dbReference type="SUPFAM" id="SSF52540">
    <property type="entry name" value="P-loop containing nucleoside triphosphate hydrolases"/>
    <property type="match status" value="1"/>
</dbReference>
<name>A0A0F9JLR7_9ZZZZ</name>
<accession>A0A0F9JLR7</accession>
<gene>
    <name evidence="7" type="ORF">LCGC14_1741420</name>
</gene>
<dbReference type="EMBL" id="LAZR01015933">
    <property type="protein sequence ID" value="KKM06696.1"/>
    <property type="molecule type" value="Genomic_DNA"/>
</dbReference>
<dbReference type="GO" id="GO:0005524">
    <property type="term" value="F:ATP binding"/>
    <property type="evidence" value="ECO:0007669"/>
    <property type="project" value="UniProtKB-KW"/>
</dbReference>
<keyword evidence="6" id="KW-0067">ATP-binding</keyword>
<keyword evidence="3" id="KW-0554">One-carbon metabolism</keyword>
<evidence type="ECO:0000256" key="4">
    <source>
        <dbReference type="ARBA" id="ARBA00022598"/>
    </source>
</evidence>
<evidence type="ECO:0000256" key="6">
    <source>
        <dbReference type="ARBA" id="ARBA00022840"/>
    </source>
</evidence>
<dbReference type="GO" id="GO:0004329">
    <property type="term" value="F:formate-tetrahydrofolate ligase activity"/>
    <property type="evidence" value="ECO:0007669"/>
    <property type="project" value="UniProtKB-EC"/>
</dbReference>
<dbReference type="Gene3D" id="3.40.50.300">
    <property type="entry name" value="P-loop containing nucleotide triphosphate hydrolases"/>
    <property type="match status" value="2"/>
</dbReference>
<keyword evidence="4" id="KW-0436">Ligase</keyword>
<dbReference type="Gene3D" id="3.10.410.10">
    <property type="entry name" value="Formyltetrahydrofolate synthetase, domain 3"/>
    <property type="match status" value="1"/>
</dbReference>
<sequence>KDINLHFTGDIHACECAHNLLAAAVDTSILLKNKLNIDPLNITLRRCVDISDRALRHIIVGLGGKTNGYPRETGYDITVATETMAILALTTGLFDLRERLGRIVVGYTYDGKPVTAEDLKFAGAMTVLLKDAIKPNLVQTLEGTPCVMHAGPFANVAHGNNSALADMVALKLADYVVTESGFGADCGCEKLINVKCRQSGLKLDCAVVVATVRALKMHGGAFTARPGVPLDQKLVEKENMPALEKGCENMMKQIDNVLLHGVPVVVAINKFTSDTDAEVELVRKKALEAGVEDAVPSEAWAKGGDGCIELAEAVVAACDKPNDFHFLYPDDISIKEKIETIATKIYGADGVDYSPLANKRIELYTKLGYDKMPINMAKTHLSLSHDPSLKGAPKNFRVPVRDVRASVGAGFLYPLLGSMNTMPGLPSRPVAVDVDIDKEGKTVGLF</sequence>
<dbReference type="PROSITE" id="PS00722">
    <property type="entry name" value="FTHFS_2"/>
    <property type="match status" value="1"/>
</dbReference>
<protein>
    <recommendedName>
        <fullName evidence="2">formate--tetrahydrofolate ligase</fullName>
        <ecNumber evidence="2">6.3.4.3</ecNumber>
    </recommendedName>
</protein>
<dbReference type="AlphaFoldDB" id="A0A0F9JLR7"/>
<dbReference type="InterPro" id="IPR027417">
    <property type="entry name" value="P-loop_NTPase"/>
</dbReference>
<dbReference type="GO" id="GO:0035999">
    <property type="term" value="P:tetrahydrofolate interconversion"/>
    <property type="evidence" value="ECO:0007669"/>
    <property type="project" value="UniProtKB-UniPathway"/>
</dbReference>
<evidence type="ECO:0000256" key="2">
    <source>
        <dbReference type="ARBA" id="ARBA00012295"/>
    </source>
</evidence>
<feature type="non-terminal residue" evidence="7">
    <location>
        <position position="1"/>
    </location>
</feature>
<evidence type="ECO:0000256" key="3">
    <source>
        <dbReference type="ARBA" id="ARBA00022563"/>
    </source>
</evidence>
<dbReference type="EC" id="6.3.4.3" evidence="2"/>
<evidence type="ECO:0000256" key="1">
    <source>
        <dbReference type="ARBA" id="ARBA00004777"/>
    </source>
</evidence>
<proteinExistence type="predicted"/>
<evidence type="ECO:0000313" key="7">
    <source>
        <dbReference type="EMBL" id="KKM06696.1"/>
    </source>
</evidence>
<dbReference type="FunFam" id="3.10.410.10:FF:000001">
    <property type="entry name" value="Putative formate--tetrahydrofolate ligase"/>
    <property type="match status" value="1"/>
</dbReference>
<dbReference type="InterPro" id="IPR020628">
    <property type="entry name" value="Formate_THF_ligase_CS"/>
</dbReference>
<reference evidence="7" key="1">
    <citation type="journal article" date="2015" name="Nature">
        <title>Complex archaea that bridge the gap between prokaryotes and eukaryotes.</title>
        <authorList>
            <person name="Spang A."/>
            <person name="Saw J.H."/>
            <person name="Jorgensen S.L."/>
            <person name="Zaremba-Niedzwiedzka K."/>
            <person name="Martijn J."/>
            <person name="Lind A.E."/>
            <person name="van Eijk R."/>
            <person name="Schleper C."/>
            <person name="Guy L."/>
            <person name="Ettema T.J."/>
        </authorList>
    </citation>
    <scope>NUCLEOTIDE SEQUENCE</scope>
</reference>
<dbReference type="UniPathway" id="UPA00193"/>